<keyword evidence="3" id="KW-1185">Reference proteome</keyword>
<name>A0A0E0HNN5_ORYNI</name>
<proteinExistence type="predicted"/>
<accession>A0A0E0HNN5</accession>
<protein>
    <submittedName>
        <fullName evidence="2">Uncharacterized protein</fullName>
    </submittedName>
</protein>
<dbReference type="AlphaFoldDB" id="A0A0E0HNN5"/>
<reference evidence="2" key="2">
    <citation type="submission" date="2018-04" db="EMBL/GenBank/DDBJ databases">
        <title>OnivRS2 (Oryza nivara Reference Sequence Version 2).</title>
        <authorList>
            <person name="Zhang J."/>
            <person name="Kudrna D."/>
            <person name="Lee S."/>
            <person name="Talag J."/>
            <person name="Rajasekar S."/>
            <person name="Welchert J."/>
            <person name="Hsing Y.-I."/>
            <person name="Wing R.A."/>
        </authorList>
    </citation>
    <scope>NUCLEOTIDE SEQUENCE [LARGE SCALE GENOMIC DNA]</scope>
    <source>
        <strain evidence="2">SL10</strain>
    </source>
</reference>
<sequence length="128" mass="13454">MPSSPSFFFVPPLSPSDFYKKRRWEGGRCRAEALAAVMDGGQSGGGVRAGAGVNGGGGGGGGGGIRRWGAAAQAMQTRSAWQGRRAVTQRRAGALRLRLCVSRGPKSPTPGHVHGLPSGRDWDHMQWL</sequence>
<evidence type="ECO:0000313" key="3">
    <source>
        <dbReference type="Proteomes" id="UP000006591"/>
    </source>
</evidence>
<reference evidence="2" key="1">
    <citation type="submission" date="2015-04" db="UniProtKB">
        <authorList>
            <consortium name="EnsemblPlants"/>
        </authorList>
    </citation>
    <scope>IDENTIFICATION</scope>
    <source>
        <strain evidence="2">SL10</strain>
    </source>
</reference>
<feature type="region of interest" description="Disordered" evidence="1">
    <location>
        <begin position="102"/>
        <end position="128"/>
    </location>
</feature>
<evidence type="ECO:0000256" key="1">
    <source>
        <dbReference type="SAM" id="MobiDB-lite"/>
    </source>
</evidence>
<organism evidence="2">
    <name type="scientific">Oryza nivara</name>
    <name type="common">Indian wild rice</name>
    <name type="synonym">Oryza sativa f. spontanea</name>
    <dbReference type="NCBI Taxonomy" id="4536"/>
    <lineage>
        <taxon>Eukaryota</taxon>
        <taxon>Viridiplantae</taxon>
        <taxon>Streptophyta</taxon>
        <taxon>Embryophyta</taxon>
        <taxon>Tracheophyta</taxon>
        <taxon>Spermatophyta</taxon>
        <taxon>Magnoliopsida</taxon>
        <taxon>Liliopsida</taxon>
        <taxon>Poales</taxon>
        <taxon>Poaceae</taxon>
        <taxon>BOP clade</taxon>
        <taxon>Oryzoideae</taxon>
        <taxon>Oryzeae</taxon>
        <taxon>Oryzinae</taxon>
        <taxon>Oryza</taxon>
    </lineage>
</organism>
<evidence type="ECO:0000313" key="2">
    <source>
        <dbReference type="EnsemblPlants" id="ONIVA06G11450.1"/>
    </source>
</evidence>
<dbReference type="HOGENOM" id="CLU_1963138_0_0_1"/>
<dbReference type="Gramene" id="ONIVA06G11450.1">
    <property type="protein sequence ID" value="ONIVA06G11450.1"/>
    <property type="gene ID" value="ONIVA06G11450"/>
</dbReference>
<dbReference type="Proteomes" id="UP000006591">
    <property type="component" value="Chromosome 6"/>
</dbReference>
<dbReference type="EnsemblPlants" id="ONIVA06G11450.1">
    <property type="protein sequence ID" value="ONIVA06G11450.1"/>
    <property type="gene ID" value="ONIVA06G11450"/>
</dbReference>